<dbReference type="EMBL" id="AP022592">
    <property type="protein sequence ID" value="BBY46781.1"/>
    <property type="molecule type" value="Genomic_DNA"/>
</dbReference>
<dbReference type="Pfam" id="PF07336">
    <property type="entry name" value="ABATE"/>
    <property type="match status" value="1"/>
</dbReference>
<name>A0A7I7RRF4_9MYCO</name>
<accession>A0A7I7RRF4</accession>
<gene>
    <name evidence="2" type="ORF">MARA_02110</name>
</gene>
<evidence type="ECO:0000259" key="1">
    <source>
        <dbReference type="Pfam" id="PF11706"/>
    </source>
</evidence>
<dbReference type="AlphaFoldDB" id="A0A7I7RRF4"/>
<sequence length="195" mass="21386">MSGPTSGPPVTDQPAPIDLMNTLRADRHAIRDELTSPAALRDWLVRMTGEAFAAPRPAELVAARRLRDSLRLVAAVSTGDPRGDSTWPTDEVENALSVVNETASWRARTNLVLRAGRVLGDVVFHTSPVSAALGDVAHEAVEFFAGPAAQTLRPCCAPRCVLYFVKTHPRREWCSQTCGNRVRAARHYQRIRPQV</sequence>
<dbReference type="KEGG" id="marz:MARA_02110"/>
<geneLocation type="plasmid" evidence="2">
    <name>pJCM18538</name>
</geneLocation>
<protein>
    <recommendedName>
        <fullName evidence="1">Zinc finger CGNR domain-containing protein</fullName>
    </recommendedName>
</protein>
<dbReference type="InterPro" id="IPR023286">
    <property type="entry name" value="ABATE_dom_sf"/>
</dbReference>
<keyword evidence="3" id="KW-1185">Reference proteome</keyword>
<dbReference type="Gene3D" id="1.10.3300.10">
    <property type="entry name" value="Jann2411-like domain"/>
    <property type="match status" value="1"/>
</dbReference>
<dbReference type="Proteomes" id="UP000467428">
    <property type="component" value="Plasmid pJCM18538"/>
</dbReference>
<proteinExistence type="predicted"/>
<dbReference type="InterPro" id="IPR021005">
    <property type="entry name" value="Znf_CGNR"/>
</dbReference>
<dbReference type="PANTHER" id="PTHR35525">
    <property type="entry name" value="BLL6575 PROTEIN"/>
    <property type="match status" value="1"/>
</dbReference>
<dbReference type="PANTHER" id="PTHR35525:SF3">
    <property type="entry name" value="BLL6575 PROTEIN"/>
    <property type="match status" value="1"/>
</dbReference>
<dbReference type="InterPro" id="IPR010852">
    <property type="entry name" value="ABATE"/>
</dbReference>
<dbReference type="SUPFAM" id="SSF160904">
    <property type="entry name" value="Jann2411-like"/>
    <property type="match status" value="1"/>
</dbReference>
<keyword evidence="2" id="KW-0614">Plasmid</keyword>
<reference evidence="2 3" key="1">
    <citation type="journal article" date="2019" name="Emerg. Microbes Infect.">
        <title>Comprehensive subspecies identification of 175 nontuberculous mycobacteria species based on 7547 genomic profiles.</title>
        <authorList>
            <person name="Matsumoto Y."/>
            <person name="Kinjo T."/>
            <person name="Motooka D."/>
            <person name="Nabeya D."/>
            <person name="Jung N."/>
            <person name="Uechi K."/>
            <person name="Horii T."/>
            <person name="Iida T."/>
            <person name="Fujita J."/>
            <person name="Nakamura S."/>
        </authorList>
    </citation>
    <scope>NUCLEOTIDE SEQUENCE [LARGE SCALE GENOMIC DNA]</scope>
    <source>
        <strain evidence="2 3">JCM 18538</strain>
        <plasmid evidence="2">pJCM18538</plasmid>
    </source>
</reference>
<dbReference type="Pfam" id="PF11706">
    <property type="entry name" value="zf-CGNR"/>
    <property type="match status" value="1"/>
</dbReference>
<feature type="domain" description="Zinc finger CGNR" evidence="1">
    <location>
        <begin position="152"/>
        <end position="190"/>
    </location>
</feature>
<evidence type="ECO:0000313" key="2">
    <source>
        <dbReference type="EMBL" id="BBY46781.1"/>
    </source>
</evidence>
<organism evidence="2 3">
    <name type="scientific">Mycolicibacterium arabiense</name>
    <dbReference type="NCBI Taxonomy" id="1286181"/>
    <lineage>
        <taxon>Bacteria</taxon>
        <taxon>Bacillati</taxon>
        <taxon>Actinomycetota</taxon>
        <taxon>Actinomycetes</taxon>
        <taxon>Mycobacteriales</taxon>
        <taxon>Mycobacteriaceae</taxon>
        <taxon>Mycolicibacterium</taxon>
    </lineage>
</organism>
<evidence type="ECO:0000313" key="3">
    <source>
        <dbReference type="Proteomes" id="UP000467428"/>
    </source>
</evidence>